<reference evidence="2 4" key="1">
    <citation type="submission" date="2013-02" db="EMBL/GenBank/DDBJ databases">
        <title>The Genome Sequence of Enterococcus gilvus ATCC BAA-350.</title>
        <authorList>
            <consortium name="The Broad Institute Genome Sequencing Platform"/>
            <consortium name="The Broad Institute Genome Sequencing Center for Infectious Disease"/>
            <person name="Earl A.M."/>
            <person name="Gilmore M.S."/>
            <person name="Lebreton F."/>
            <person name="Walker B."/>
            <person name="Young S.K."/>
            <person name="Zeng Q."/>
            <person name="Gargeya S."/>
            <person name="Fitzgerald M."/>
            <person name="Haas B."/>
            <person name="Abouelleil A."/>
            <person name="Alvarado L."/>
            <person name="Arachchi H.M."/>
            <person name="Berlin A.M."/>
            <person name="Chapman S.B."/>
            <person name="Dewar J."/>
            <person name="Goldberg J."/>
            <person name="Griggs A."/>
            <person name="Gujja S."/>
            <person name="Hansen M."/>
            <person name="Howarth C."/>
            <person name="Imamovic A."/>
            <person name="Larimer J."/>
            <person name="McCowan C."/>
            <person name="Murphy C."/>
            <person name="Neiman D."/>
            <person name="Pearson M."/>
            <person name="Priest M."/>
            <person name="Roberts A."/>
            <person name="Saif S."/>
            <person name="Shea T."/>
            <person name="Sisk P."/>
            <person name="Sykes S."/>
            <person name="Wortman J."/>
            <person name="Nusbaum C."/>
            <person name="Birren B."/>
        </authorList>
    </citation>
    <scope>NUCLEOTIDE SEQUENCE [LARGE SCALE GENOMIC DNA]</scope>
    <source>
        <strain evidence="2 4">ATCC BAA-350</strain>
    </source>
</reference>
<keyword evidence="5" id="KW-1185">Reference proteome</keyword>
<evidence type="ECO:0000313" key="3">
    <source>
        <dbReference type="EMBL" id="EOW79104.1"/>
    </source>
</evidence>
<gene>
    <name evidence="3" type="ORF">I592_03242</name>
    <name evidence="2" type="ORF">UKC_00205</name>
</gene>
<evidence type="ECO:0000256" key="1">
    <source>
        <dbReference type="SAM" id="MobiDB-lite"/>
    </source>
</evidence>
<evidence type="ECO:0000313" key="5">
    <source>
        <dbReference type="Proteomes" id="UP000014160"/>
    </source>
</evidence>
<organism evidence="2 4">
    <name type="scientific">Enterococcus gilvus ATCC BAA-350</name>
    <dbReference type="NCBI Taxonomy" id="1158614"/>
    <lineage>
        <taxon>Bacteria</taxon>
        <taxon>Bacillati</taxon>
        <taxon>Bacillota</taxon>
        <taxon>Bacilli</taxon>
        <taxon>Lactobacillales</taxon>
        <taxon>Enterococcaceae</taxon>
        <taxon>Enterococcus</taxon>
    </lineage>
</organism>
<evidence type="ECO:0000313" key="4">
    <source>
        <dbReference type="Proteomes" id="UP000013750"/>
    </source>
</evidence>
<dbReference type="AlphaFoldDB" id="R2XVR4"/>
<dbReference type="EMBL" id="AJDQ01000002">
    <property type="protein sequence ID" value="EOI59019.1"/>
    <property type="molecule type" value="Genomic_DNA"/>
</dbReference>
<dbReference type="Proteomes" id="UP000013750">
    <property type="component" value="Unassembled WGS sequence"/>
</dbReference>
<comment type="caution">
    <text evidence="2">The sequence shown here is derived from an EMBL/GenBank/DDBJ whole genome shotgun (WGS) entry which is preliminary data.</text>
</comment>
<proteinExistence type="predicted"/>
<dbReference type="eggNOG" id="ENOG5032FES">
    <property type="taxonomic scope" value="Bacteria"/>
</dbReference>
<sequence>MNEPLLTHRQLFSMTPKNLEKRISEHYYKTQNSSLTIQYALALRVRCTLGAQEFKHILRDLIRELFLTTKATRTMKRFFYYFQDYFMAPEWRSLKLRVFPLRNFGEKAVAVLRSLLSTDRPDETTEHRASSTRPLSIPPTRQRKDMRR</sequence>
<accession>R2XVR4</accession>
<dbReference type="Proteomes" id="UP000014160">
    <property type="component" value="Unassembled WGS sequence"/>
</dbReference>
<protein>
    <submittedName>
        <fullName evidence="2">Uncharacterized protein</fullName>
    </submittedName>
</protein>
<evidence type="ECO:0000313" key="2">
    <source>
        <dbReference type="EMBL" id="EOI59019.1"/>
    </source>
</evidence>
<reference evidence="3 5" key="2">
    <citation type="submission" date="2013-03" db="EMBL/GenBank/DDBJ databases">
        <title>The Genome Sequence of Enterococcus gilvus ATCC BAA-350 (PacBio/Illumina hybrid assembly).</title>
        <authorList>
            <consortium name="The Broad Institute Genomics Platform"/>
            <consortium name="The Broad Institute Genome Sequencing Center for Infectious Disease"/>
            <person name="Earl A."/>
            <person name="Russ C."/>
            <person name="Gilmore M."/>
            <person name="Surin D."/>
            <person name="Walker B."/>
            <person name="Young S."/>
            <person name="Zeng Q."/>
            <person name="Gargeya S."/>
            <person name="Fitzgerald M."/>
            <person name="Haas B."/>
            <person name="Abouelleil A."/>
            <person name="Allen A.W."/>
            <person name="Alvarado L."/>
            <person name="Arachchi H.M."/>
            <person name="Berlin A.M."/>
            <person name="Chapman S.B."/>
            <person name="Gainer-Dewar J."/>
            <person name="Goldberg J."/>
            <person name="Griggs A."/>
            <person name="Gujja S."/>
            <person name="Hansen M."/>
            <person name="Howarth C."/>
            <person name="Imamovic A."/>
            <person name="Ireland A."/>
            <person name="Larimer J."/>
            <person name="McCowan C."/>
            <person name="Murphy C."/>
            <person name="Pearson M."/>
            <person name="Poon T.W."/>
            <person name="Priest M."/>
            <person name="Roberts A."/>
            <person name="Saif S."/>
            <person name="Shea T."/>
            <person name="Sisk P."/>
            <person name="Sykes S."/>
            <person name="Wortman J."/>
            <person name="Nusbaum C."/>
            <person name="Birren B."/>
        </authorList>
    </citation>
    <scope>NUCLEOTIDE SEQUENCE [LARGE SCALE GENOMIC DNA]</scope>
    <source>
        <strain evidence="3 5">ATCC BAA-350</strain>
    </source>
</reference>
<dbReference type="EMBL" id="ASWH01000002">
    <property type="protein sequence ID" value="EOW79104.1"/>
    <property type="molecule type" value="Genomic_DNA"/>
</dbReference>
<name>R2XVR4_9ENTE</name>
<feature type="region of interest" description="Disordered" evidence="1">
    <location>
        <begin position="121"/>
        <end position="148"/>
    </location>
</feature>
<dbReference type="PATRIC" id="fig|1158614.3.peg.194"/>
<dbReference type="HOGENOM" id="CLU_160576_0_0_9"/>